<dbReference type="Pfam" id="PF03475">
    <property type="entry name" value="YiiM_3-alpha"/>
    <property type="match status" value="1"/>
</dbReference>
<dbReference type="AlphaFoldDB" id="A0A398C5V7"/>
<dbReference type="PROSITE" id="PS51340">
    <property type="entry name" value="MOSC"/>
    <property type="match status" value="1"/>
</dbReference>
<evidence type="ECO:0000259" key="1">
    <source>
        <dbReference type="PROSITE" id="PS51340"/>
    </source>
</evidence>
<dbReference type="GO" id="GO:0030151">
    <property type="term" value="F:molybdenum ion binding"/>
    <property type="evidence" value="ECO:0007669"/>
    <property type="project" value="InterPro"/>
</dbReference>
<dbReference type="OrthoDB" id="9786134at2"/>
<proteinExistence type="predicted"/>
<protein>
    <submittedName>
        <fullName evidence="2">MOSC domain-containing protein</fullName>
    </submittedName>
</protein>
<organism evidence="2 3">
    <name type="scientific">Simplicispira hankyongi</name>
    <dbReference type="NCBI Taxonomy" id="2315688"/>
    <lineage>
        <taxon>Bacteria</taxon>
        <taxon>Pseudomonadati</taxon>
        <taxon>Pseudomonadota</taxon>
        <taxon>Betaproteobacteria</taxon>
        <taxon>Burkholderiales</taxon>
        <taxon>Comamonadaceae</taxon>
        <taxon>Simplicispira</taxon>
    </lineage>
</organism>
<reference evidence="2 3" key="1">
    <citation type="submission" date="2018-09" db="EMBL/GenBank/DDBJ databases">
        <title>Draft genome of Simplicispira sp. NY-02.</title>
        <authorList>
            <person name="Im W.T."/>
        </authorList>
    </citation>
    <scope>NUCLEOTIDE SEQUENCE [LARGE SCALE GENOMIC DNA]</scope>
    <source>
        <strain evidence="2 3">NY-02</strain>
    </source>
</reference>
<keyword evidence="3" id="KW-1185">Reference proteome</keyword>
<dbReference type="PANTHER" id="PTHR30212">
    <property type="entry name" value="PROTEIN YIIM"/>
    <property type="match status" value="1"/>
</dbReference>
<dbReference type="Gene3D" id="2.40.33.20">
    <property type="entry name" value="PK beta-barrel domain-like"/>
    <property type="match status" value="1"/>
</dbReference>
<dbReference type="InterPro" id="IPR011037">
    <property type="entry name" value="Pyrv_Knase-like_insert_dom_sf"/>
</dbReference>
<dbReference type="InterPro" id="IPR005302">
    <property type="entry name" value="MoCF_Sase_C"/>
</dbReference>
<gene>
    <name evidence="2" type="ORF">D3F03_09075</name>
</gene>
<evidence type="ECO:0000313" key="2">
    <source>
        <dbReference type="EMBL" id="RID98382.1"/>
    </source>
</evidence>
<dbReference type="Pfam" id="PF03473">
    <property type="entry name" value="MOSC"/>
    <property type="match status" value="1"/>
</dbReference>
<dbReference type="InterPro" id="IPR052353">
    <property type="entry name" value="Benzoxazolinone_Detox_Enz"/>
</dbReference>
<dbReference type="GO" id="GO:0003824">
    <property type="term" value="F:catalytic activity"/>
    <property type="evidence" value="ECO:0007669"/>
    <property type="project" value="InterPro"/>
</dbReference>
<dbReference type="EMBL" id="QXJC01000003">
    <property type="protein sequence ID" value="RID98382.1"/>
    <property type="molecule type" value="Genomic_DNA"/>
</dbReference>
<dbReference type="PANTHER" id="PTHR30212:SF2">
    <property type="entry name" value="PROTEIN YIIM"/>
    <property type="match status" value="1"/>
</dbReference>
<evidence type="ECO:0000313" key="3">
    <source>
        <dbReference type="Proteomes" id="UP000266302"/>
    </source>
</evidence>
<comment type="caution">
    <text evidence="2">The sequence shown here is derived from an EMBL/GenBank/DDBJ whole genome shotgun (WGS) entry which is preliminary data.</text>
</comment>
<feature type="domain" description="MOSC" evidence="1">
    <location>
        <begin position="30"/>
        <end position="167"/>
    </location>
</feature>
<name>A0A398C5V7_9BURK</name>
<dbReference type="GO" id="GO:0030170">
    <property type="term" value="F:pyridoxal phosphate binding"/>
    <property type="evidence" value="ECO:0007669"/>
    <property type="project" value="InterPro"/>
</dbReference>
<sequence length="231" mass="25596">MRSVCGRVLSVCTGQAVPYARGSRSGIDKQVRTGKVYCHTLGLVGDEQGDLRVHGGPDKAVHHYPSEHCAAWRAELGPHPLLDTPAAFGENLHSSGLTEADVCLGDRFRVGDALLEVSQARQPCWKLNERFGRPDMAVQVQRTGRTGWYYRVLEEGALWAGADLLLQARPYPEWPLARLIDLLYRPSLDVAELRAARVLPLPANWQRLLDRRLGSGVVESWVSRLEGPAQT</sequence>
<dbReference type="RefSeq" id="WP_119109047.1">
    <property type="nucleotide sequence ID" value="NZ_QXJC01000003.1"/>
</dbReference>
<dbReference type="InterPro" id="IPR005163">
    <property type="entry name" value="Tri_helical_YiiM-like"/>
</dbReference>
<dbReference type="SUPFAM" id="SSF50800">
    <property type="entry name" value="PK beta-barrel domain-like"/>
    <property type="match status" value="1"/>
</dbReference>
<accession>A0A398C5V7</accession>
<dbReference type="Proteomes" id="UP000266302">
    <property type="component" value="Unassembled WGS sequence"/>
</dbReference>